<name>A0A382DYB5_9ZZZZ</name>
<sequence>MSAFFEKGKFLEIISALFNIPRF</sequence>
<feature type="non-terminal residue" evidence="1">
    <location>
        <position position="23"/>
    </location>
</feature>
<proteinExistence type="predicted"/>
<organism evidence="1">
    <name type="scientific">marine metagenome</name>
    <dbReference type="NCBI Taxonomy" id="408172"/>
    <lineage>
        <taxon>unclassified sequences</taxon>
        <taxon>metagenomes</taxon>
        <taxon>ecological metagenomes</taxon>
    </lineage>
</organism>
<reference evidence="1" key="1">
    <citation type="submission" date="2018-05" db="EMBL/GenBank/DDBJ databases">
        <authorList>
            <person name="Lanie J.A."/>
            <person name="Ng W.-L."/>
            <person name="Kazmierczak K.M."/>
            <person name="Andrzejewski T.M."/>
            <person name="Davidsen T.M."/>
            <person name="Wayne K.J."/>
            <person name="Tettelin H."/>
            <person name="Glass J.I."/>
            <person name="Rusch D."/>
            <person name="Podicherti R."/>
            <person name="Tsui H.-C.T."/>
            <person name="Winkler M.E."/>
        </authorList>
    </citation>
    <scope>NUCLEOTIDE SEQUENCE</scope>
</reference>
<protein>
    <submittedName>
        <fullName evidence="1">Uncharacterized protein</fullName>
    </submittedName>
</protein>
<dbReference type="AlphaFoldDB" id="A0A382DYB5"/>
<gene>
    <name evidence="1" type="ORF">METZ01_LOCUS195421</name>
</gene>
<evidence type="ECO:0000313" key="1">
    <source>
        <dbReference type="EMBL" id="SVB42567.1"/>
    </source>
</evidence>
<dbReference type="EMBL" id="UINC01041380">
    <property type="protein sequence ID" value="SVB42567.1"/>
    <property type="molecule type" value="Genomic_DNA"/>
</dbReference>
<accession>A0A382DYB5</accession>